<evidence type="ECO:0000313" key="3">
    <source>
        <dbReference type="EMBL" id="QII10410.1"/>
    </source>
</evidence>
<reference evidence="2" key="2">
    <citation type="submission" date="2006-01" db="EMBL/GenBank/DDBJ databases">
        <authorList>
            <person name="Genoscope"/>
        </authorList>
    </citation>
    <scope>NUCLEOTIDE SEQUENCE</scope>
</reference>
<feature type="transmembrane region" description="Helical" evidence="1">
    <location>
        <begin position="14"/>
        <end position="31"/>
    </location>
</feature>
<reference evidence="3 4" key="3">
    <citation type="submission" date="2020-02" db="EMBL/GenBank/DDBJ databases">
        <title>Newly sequenced genome of strain CSTR1 showed variability in Candidatus Kuenenia stuttgartiensis genomes.</title>
        <authorList>
            <person name="Ding C."/>
            <person name="Adrian L."/>
        </authorList>
    </citation>
    <scope>NUCLEOTIDE SEQUENCE [LARGE SCALE GENOMIC DNA]</scope>
    <source>
        <strain evidence="3 4">CSTR1</strain>
    </source>
</reference>
<keyword evidence="1" id="KW-0812">Transmembrane</keyword>
<dbReference type="Proteomes" id="UP000501926">
    <property type="component" value="Chromosome"/>
</dbReference>
<sequence length="51" mass="6152">MENIWAIITKPDNIPIVALIFLLCIFSFITFQQAFRNDRRLKQEERRKGEQ</sequence>
<dbReference type="EMBL" id="CP049055">
    <property type="protein sequence ID" value="QII10410.1"/>
    <property type="molecule type" value="Genomic_DNA"/>
</dbReference>
<proteinExistence type="predicted"/>
<accession>Q1PYR6</accession>
<evidence type="ECO:0000313" key="4">
    <source>
        <dbReference type="Proteomes" id="UP000501926"/>
    </source>
</evidence>
<reference evidence="2" key="1">
    <citation type="journal article" date="2006" name="Nature">
        <title>Deciphering the evolution and metabolism of an anammox bacterium from a community genome.</title>
        <authorList>
            <person name="Strous M."/>
            <person name="Pelletier E."/>
            <person name="Mangenot S."/>
            <person name="Rattei T."/>
            <person name="Lehner A."/>
            <person name="Taylor M.W."/>
            <person name="Horn M."/>
            <person name="Daims H."/>
            <person name="Bartol-Mavel D."/>
            <person name="Wincker P."/>
            <person name="Barbe V."/>
            <person name="Fonknechten N."/>
            <person name="Vallenet D."/>
            <person name="Segurens B."/>
            <person name="Schenowitz-Truong C."/>
            <person name="Medigue C."/>
            <person name="Collingro A."/>
            <person name="Snel B."/>
            <person name="Dutilh B.E."/>
            <person name="OpDenCamp H.J.M."/>
            <person name="vanDerDrift C."/>
            <person name="Cirpus I."/>
            <person name="vanDePas-Schoonen K.T."/>
            <person name="Harhangi H.R."/>
            <person name="vanNiftrik L."/>
            <person name="Schmid M."/>
            <person name="Keltjens J."/>
            <person name="vanDeVossenberg J."/>
            <person name="Kartal B."/>
            <person name="Meier H."/>
            <person name="Frishman D."/>
            <person name="Huynen M.A."/>
            <person name="Mewes H."/>
            <person name="Weissenbach J."/>
            <person name="Jetten M.S.M."/>
            <person name="Wagner M."/>
            <person name="LePaslier D."/>
        </authorList>
    </citation>
    <scope>NUCLEOTIDE SEQUENCE</scope>
</reference>
<organism evidence="2">
    <name type="scientific">Kuenenia stuttgartiensis</name>
    <dbReference type="NCBI Taxonomy" id="174633"/>
    <lineage>
        <taxon>Bacteria</taxon>
        <taxon>Pseudomonadati</taxon>
        <taxon>Planctomycetota</taxon>
        <taxon>Candidatus Brocadiia</taxon>
        <taxon>Candidatus Brocadiales</taxon>
        <taxon>Candidatus Brocadiaceae</taxon>
        <taxon>Candidatus Kuenenia</taxon>
    </lineage>
</organism>
<keyword evidence="1" id="KW-0472">Membrane</keyword>
<dbReference type="RefSeq" id="WP_164994551.1">
    <property type="nucleotide sequence ID" value="NZ_CP049055.1"/>
</dbReference>
<dbReference type="AlphaFoldDB" id="Q1PYR6"/>
<name>Q1PYR6_KUEST</name>
<evidence type="ECO:0000313" key="2">
    <source>
        <dbReference type="EMBL" id="CAJ72227.1"/>
    </source>
</evidence>
<protein>
    <submittedName>
        <fullName evidence="2">Uncharacterized protein</fullName>
    </submittedName>
</protein>
<evidence type="ECO:0000256" key="1">
    <source>
        <dbReference type="SAM" id="Phobius"/>
    </source>
</evidence>
<dbReference type="EMBL" id="CT573072">
    <property type="protein sequence ID" value="CAJ72227.1"/>
    <property type="molecule type" value="Genomic_DNA"/>
</dbReference>
<keyword evidence="1" id="KW-1133">Transmembrane helix</keyword>
<gene>
    <name evidence="3" type="ORF">KsCSTR_10310</name>
    <name evidence="2" type="ORF">kustd1482</name>
</gene>